<evidence type="ECO:0000259" key="7">
    <source>
        <dbReference type="SMART" id="SM00827"/>
    </source>
</evidence>
<dbReference type="SMART" id="SM00827">
    <property type="entry name" value="PKS_AT"/>
    <property type="match status" value="1"/>
</dbReference>
<dbReference type="SUPFAM" id="SSF52151">
    <property type="entry name" value="FabD/lysophospholipase-like"/>
    <property type="match status" value="1"/>
</dbReference>
<dbReference type="InterPro" id="IPR014043">
    <property type="entry name" value="Acyl_transferase_dom"/>
</dbReference>
<dbReference type="SUPFAM" id="SSF55048">
    <property type="entry name" value="Probable ACP-binding domain of malonyl-CoA ACP transacylase"/>
    <property type="match status" value="1"/>
</dbReference>
<dbReference type="InterPro" id="IPR024925">
    <property type="entry name" value="Malonyl_CoA-ACP_transAc"/>
</dbReference>
<name>A0ABP7NPV4_9GAMM</name>
<evidence type="ECO:0000313" key="9">
    <source>
        <dbReference type="Proteomes" id="UP001501337"/>
    </source>
</evidence>
<evidence type="ECO:0000256" key="2">
    <source>
        <dbReference type="ARBA" id="ARBA00018953"/>
    </source>
</evidence>
<dbReference type="PANTHER" id="PTHR42681">
    <property type="entry name" value="MALONYL-COA-ACYL CARRIER PROTEIN TRANSACYLASE, MITOCHONDRIAL"/>
    <property type="match status" value="1"/>
</dbReference>
<evidence type="ECO:0000313" key="8">
    <source>
        <dbReference type="EMBL" id="GAA3951659.1"/>
    </source>
</evidence>
<accession>A0ABP7NPV4</accession>
<proteinExistence type="inferred from homology"/>
<sequence length="325" mass="34153">MSYALVFPGQGAQSIGMLQPLAELSPIIAETYAEASEALGYDLWTVVCDGPESKLNATEFTQPAILVGSIAVYRMLESRQFEVEGFSGDAPVAVAGHSLGEYSALCAAGSLSLGEAARLVAERGRLMQTAVTGMDTAMAAVLGLDDQDVINVCEHISQTMGARELVAAVNFNCPGQVVIAGTSKAVARASEQLKGEGAKRIISIPVSVPSHCALMKSAADQLAEAIETSVRQAPIVPVIQNLDGDVAHELAAVKDKLVRQLYTPVQWVTSMQSLLRYKPSAVLECGPGAVLTGLLKKIDRTVAVRALSRASEWRIAGEASVEASS</sequence>
<comment type="catalytic activity">
    <reaction evidence="5 6">
        <text>holo-[ACP] + malonyl-CoA = malonyl-[ACP] + CoA</text>
        <dbReference type="Rhea" id="RHEA:41792"/>
        <dbReference type="Rhea" id="RHEA-COMP:9623"/>
        <dbReference type="Rhea" id="RHEA-COMP:9685"/>
        <dbReference type="ChEBI" id="CHEBI:57287"/>
        <dbReference type="ChEBI" id="CHEBI:57384"/>
        <dbReference type="ChEBI" id="CHEBI:64479"/>
        <dbReference type="ChEBI" id="CHEBI:78449"/>
        <dbReference type="EC" id="2.3.1.39"/>
    </reaction>
</comment>
<dbReference type="PIRSF" id="PIRSF000446">
    <property type="entry name" value="Mct"/>
    <property type="match status" value="1"/>
</dbReference>
<dbReference type="InterPro" id="IPR004410">
    <property type="entry name" value="Malonyl_CoA-ACP_transAc_FabD"/>
</dbReference>
<keyword evidence="3 6" id="KW-0808">Transferase</keyword>
<keyword evidence="9" id="KW-1185">Reference proteome</keyword>
<dbReference type="RefSeq" id="WP_344803585.1">
    <property type="nucleotide sequence ID" value="NZ_BAABBO010000001.1"/>
</dbReference>
<evidence type="ECO:0000256" key="4">
    <source>
        <dbReference type="ARBA" id="ARBA00023315"/>
    </source>
</evidence>
<evidence type="ECO:0000256" key="1">
    <source>
        <dbReference type="ARBA" id="ARBA00013258"/>
    </source>
</evidence>
<dbReference type="Gene3D" id="3.40.366.10">
    <property type="entry name" value="Malonyl-Coenzyme A Acyl Carrier Protein, domain 2"/>
    <property type="match status" value="1"/>
</dbReference>
<evidence type="ECO:0000256" key="5">
    <source>
        <dbReference type="ARBA" id="ARBA00048462"/>
    </source>
</evidence>
<dbReference type="InterPro" id="IPR016035">
    <property type="entry name" value="Acyl_Trfase/lysoPLipase"/>
</dbReference>
<comment type="caution">
    <text evidence="8">The sequence shown here is derived from an EMBL/GenBank/DDBJ whole genome shotgun (WGS) entry which is preliminary data.</text>
</comment>
<dbReference type="EC" id="2.3.1.39" evidence="1 6"/>
<dbReference type="Proteomes" id="UP001501337">
    <property type="component" value="Unassembled WGS sequence"/>
</dbReference>
<dbReference type="InterPro" id="IPR050858">
    <property type="entry name" value="Mal-CoA-ACP_Trans/PKS_FabD"/>
</dbReference>
<reference evidence="9" key="1">
    <citation type="journal article" date="2019" name="Int. J. Syst. Evol. Microbiol.">
        <title>The Global Catalogue of Microorganisms (GCM) 10K type strain sequencing project: providing services to taxonomists for standard genome sequencing and annotation.</title>
        <authorList>
            <consortium name="The Broad Institute Genomics Platform"/>
            <consortium name="The Broad Institute Genome Sequencing Center for Infectious Disease"/>
            <person name="Wu L."/>
            <person name="Ma J."/>
        </authorList>
    </citation>
    <scope>NUCLEOTIDE SEQUENCE [LARGE SCALE GENOMIC DNA]</scope>
    <source>
        <strain evidence="9">JCM 17555</strain>
    </source>
</reference>
<dbReference type="NCBIfam" id="TIGR00128">
    <property type="entry name" value="fabD"/>
    <property type="match status" value="1"/>
</dbReference>
<comment type="similarity">
    <text evidence="6">Belongs to the fabD family.</text>
</comment>
<evidence type="ECO:0000256" key="6">
    <source>
        <dbReference type="PIRNR" id="PIRNR000446"/>
    </source>
</evidence>
<dbReference type="InterPro" id="IPR001227">
    <property type="entry name" value="Ac_transferase_dom_sf"/>
</dbReference>
<feature type="domain" description="Malonyl-CoA:ACP transacylase (MAT)" evidence="7">
    <location>
        <begin position="6"/>
        <end position="311"/>
    </location>
</feature>
<dbReference type="InterPro" id="IPR016036">
    <property type="entry name" value="Malonyl_transacylase_ACP-bd"/>
</dbReference>
<evidence type="ECO:0000256" key="3">
    <source>
        <dbReference type="ARBA" id="ARBA00022679"/>
    </source>
</evidence>
<organism evidence="8 9">
    <name type="scientific">Allohahella marinimesophila</name>
    <dbReference type="NCBI Taxonomy" id="1054972"/>
    <lineage>
        <taxon>Bacteria</taxon>
        <taxon>Pseudomonadati</taxon>
        <taxon>Pseudomonadota</taxon>
        <taxon>Gammaproteobacteria</taxon>
        <taxon>Oceanospirillales</taxon>
        <taxon>Hahellaceae</taxon>
        <taxon>Allohahella</taxon>
    </lineage>
</organism>
<dbReference type="Pfam" id="PF00698">
    <property type="entry name" value="Acyl_transf_1"/>
    <property type="match status" value="1"/>
</dbReference>
<dbReference type="Gene3D" id="3.30.70.250">
    <property type="entry name" value="Malonyl-CoA ACP transacylase, ACP-binding"/>
    <property type="match status" value="1"/>
</dbReference>
<dbReference type="PANTHER" id="PTHR42681:SF1">
    <property type="entry name" value="MALONYL-COA-ACYL CARRIER PROTEIN TRANSACYLASE, MITOCHONDRIAL"/>
    <property type="match status" value="1"/>
</dbReference>
<keyword evidence="4 6" id="KW-0012">Acyltransferase</keyword>
<protein>
    <recommendedName>
        <fullName evidence="2 6">Malonyl CoA-acyl carrier protein transacylase</fullName>
        <ecNumber evidence="1 6">2.3.1.39</ecNumber>
    </recommendedName>
</protein>
<dbReference type="EMBL" id="BAABBO010000001">
    <property type="protein sequence ID" value="GAA3951659.1"/>
    <property type="molecule type" value="Genomic_DNA"/>
</dbReference>
<gene>
    <name evidence="8" type="primary">fabD</name>
    <name evidence="8" type="ORF">GCM10022278_08440</name>
</gene>